<feature type="transmembrane region" description="Helical" evidence="6">
    <location>
        <begin position="338"/>
        <end position="359"/>
    </location>
</feature>
<dbReference type="Gene3D" id="1.20.1250.20">
    <property type="entry name" value="MFS general substrate transporter like domains"/>
    <property type="match status" value="2"/>
</dbReference>
<feature type="transmembrane region" description="Helical" evidence="6">
    <location>
        <begin position="44"/>
        <end position="66"/>
    </location>
</feature>
<dbReference type="PANTHER" id="PTHR43129">
    <property type="entry name" value="FOSMIDOMYCIN RESISTANCE PROTEIN"/>
    <property type="match status" value="1"/>
</dbReference>
<keyword evidence="4 6" id="KW-1133">Transmembrane helix</keyword>
<dbReference type="RefSeq" id="WP_093796119.1">
    <property type="nucleotide sequence ID" value="NZ_CP155571.1"/>
</dbReference>
<reference evidence="8" key="1">
    <citation type="submission" date="2024-05" db="EMBL/GenBank/DDBJ databases">
        <title>Isolation and characterization of Sporomusa carbonis sp. nov., a carboxydotrophic hydrogenogen in the genus of Sporomusa isolated from a charcoal burning pile.</title>
        <authorList>
            <person name="Boeer T."/>
            <person name="Rosenbaum F."/>
            <person name="Eysell L."/>
            <person name="Mueller V."/>
            <person name="Daniel R."/>
            <person name="Poehlein A."/>
        </authorList>
    </citation>
    <scope>NUCLEOTIDE SEQUENCE [LARGE SCALE GENOMIC DNA]</scope>
    <source>
        <strain evidence="8">DSM 3132</strain>
    </source>
</reference>
<dbReference type="CDD" id="cd17478">
    <property type="entry name" value="MFS_FsR"/>
    <property type="match status" value="1"/>
</dbReference>
<organism evidence="8 9">
    <name type="scientific">Sporomusa acidovorans (strain ATCC 49682 / DSM 3132 / Mol)</name>
    <dbReference type="NCBI Taxonomy" id="1123286"/>
    <lineage>
        <taxon>Bacteria</taxon>
        <taxon>Bacillati</taxon>
        <taxon>Bacillota</taxon>
        <taxon>Negativicutes</taxon>
        <taxon>Selenomonadales</taxon>
        <taxon>Sporomusaceae</taxon>
        <taxon>Sporomusa</taxon>
    </lineage>
</organism>
<protein>
    <submittedName>
        <fullName evidence="8">Fosmidomycin resistance protein</fullName>
    </submittedName>
</protein>
<sequence length="403" mass="42303">MNTQKKTILSKSLVLVALSHAITDLSQGALPILLPFLKSAFALSYSQVGLIVLAQNVTSSVIQPVFGYITDRFPLPWLVPAGVLLSGVGMAVTGLAPSYIGLLAIVIITGLGIAAFHPQGAKMIHNTTQANSRGQSMAVFSVGGNLGQACGSVFMMTLLTLPGSINNTLYFCLPALLLAALLWLNLSALSPQTLPQETPKVKKSGATTPIPLAMVSLLLFYIFFRSSIAAGLTTYIPLYFADYLGGSHAYASYLVSGYLLSGVAGTYVGGVLGDKFGRKTIILGSMLLTLPMLLVLPHVTGYWTLPLVLTIGFVYIASFSSTTVLAQEMMPGYEALAASLTIGFSIGLGGLAVTLLGYVADHFGVPSVFTIISVIPVAAAALAFFLPGRLFKPDYLANKQGAL</sequence>
<comment type="subcellular location">
    <subcellularLocation>
        <location evidence="1">Cell membrane</location>
        <topology evidence="1">Multi-pass membrane protein</topology>
    </subcellularLocation>
</comment>
<keyword evidence="5 6" id="KW-0472">Membrane</keyword>
<evidence type="ECO:0000256" key="3">
    <source>
        <dbReference type="ARBA" id="ARBA00022692"/>
    </source>
</evidence>
<dbReference type="Pfam" id="PF07690">
    <property type="entry name" value="MFS_1"/>
    <property type="match status" value="1"/>
</dbReference>
<feature type="transmembrane region" description="Helical" evidence="6">
    <location>
        <begin position="210"/>
        <end position="238"/>
    </location>
</feature>
<dbReference type="EMBL" id="CP155571">
    <property type="protein sequence ID" value="XFO71339.1"/>
    <property type="molecule type" value="Genomic_DNA"/>
</dbReference>
<evidence type="ECO:0000313" key="8">
    <source>
        <dbReference type="EMBL" id="XFO71339.1"/>
    </source>
</evidence>
<dbReference type="InterPro" id="IPR011701">
    <property type="entry name" value="MFS"/>
</dbReference>
<feature type="transmembrane region" description="Helical" evidence="6">
    <location>
        <begin position="98"/>
        <end position="116"/>
    </location>
</feature>
<dbReference type="InterPro" id="IPR036259">
    <property type="entry name" value="MFS_trans_sf"/>
</dbReference>
<evidence type="ECO:0000256" key="4">
    <source>
        <dbReference type="ARBA" id="ARBA00022989"/>
    </source>
</evidence>
<dbReference type="Proteomes" id="UP000216052">
    <property type="component" value="Chromosome"/>
</dbReference>
<evidence type="ECO:0000256" key="5">
    <source>
        <dbReference type="ARBA" id="ARBA00023136"/>
    </source>
</evidence>
<evidence type="ECO:0000313" key="9">
    <source>
        <dbReference type="Proteomes" id="UP000216052"/>
    </source>
</evidence>
<evidence type="ECO:0000256" key="2">
    <source>
        <dbReference type="ARBA" id="ARBA00022448"/>
    </source>
</evidence>
<feature type="transmembrane region" description="Helical" evidence="6">
    <location>
        <begin position="73"/>
        <end position="92"/>
    </location>
</feature>
<accession>A0ABZ3IZU2</accession>
<keyword evidence="2" id="KW-0813">Transport</keyword>
<feature type="domain" description="Major facilitator superfamily (MFS) profile" evidence="7">
    <location>
        <begin position="12"/>
        <end position="391"/>
    </location>
</feature>
<feature type="transmembrane region" description="Helical" evidence="6">
    <location>
        <begin position="250"/>
        <end position="269"/>
    </location>
</feature>
<feature type="transmembrane region" description="Helical" evidence="6">
    <location>
        <begin position="281"/>
        <end position="299"/>
    </location>
</feature>
<keyword evidence="9" id="KW-1185">Reference proteome</keyword>
<gene>
    <name evidence="8" type="primary">fsr_1</name>
    <name evidence="8" type="ORF">SPACI_013540</name>
</gene>
<feature type="transmembrane region" description="Helical" evidence="6">
    <location>
        <begin position="365"/>
        <end position="386"/>
    </location>
</feature>
<feature type="transmembrane region" description="Helical" evidence="6">
    <location>
        <begin position="137"/>
        <end position="162"/>
    </location>
</feature>
<proteinExistence type="predicted"/>
<dbReference type="SUPFAM" id="SSF103473">
    <property type="entry name" value="MFS general substrate transporter"/>
    <property type="match status" value="1"/>
</dbReference>
<dbReference type="InterPro" id="IPR020846">
    <property type="entry name" value="MFS_dom"/>
</dbReference>
<feature type="transmembrane region" description="Helical" evidence="6">
    <location>
        <begin position="168"/>
        <end position="189"/>
    </location>
</feature>
<dbReference type="PROSITE" id="PS50850">
    <property type="entry name" value="MFS"/>
    <property type="match status" value="1"/>
</dbReference>
<evidence type="ECO:0000256" key="1">
    <source>
        <dbReference type="ARBA" id="ARBA00004651"/>
    </source>
</evidence>
<evidence type="ECO:0000256" key="6">
    <source>
        <dbReference type="SAM" id="Phobius"/>
    </source>
</evidence>
<feature type="transmembrane region" description="Helical" evidence="6">
    <location>
        <begin position="305"/>
        <end position="326"/>
    </location>
</feature>
<dbReference type="PANTHER" id="PTHR43129:SF1">
    <property type="entry name" value="FOSMIDOMYCIN RESISTANCE PROTEIN"/>
    <property type="match status" value="1"/>
</dbReference>
<evidence type="ECO:0000259" key="7">
    <source>
        <dbReference type="PROSITE" id="PS50850"/>
    </source>
</evidence>
<keyword evidence="3 6" id="KW-0812">Transmembrane</keyword>
<name>A0ABZ3IZU2_SPOA4</name>